<dbReference type="GO" id="GO:0020037">
    <property type="term" value="F:heme binding"/>
    <property type="evidence" value="ECO:0007669"/>
    <property type="project" value="InterPro"/>
</dbReference>
<keyword evidence="3 14" id="KW-0575">Peroxidase</keyword>
<keyword evidence="2" id="KW-0444">Lipid biosynthesis</keyword>
<evidence type="ECO:0000256" key="9">
    <source>
        <dbReference type="ARBA" id="ARBA00022964"/>
    </source>
</evidence>
<evidence type="ECO:0000256" key="5">
    <source>
        <dbReference type="ARBA" id="ARBA00022723"/>
    </source>
</evidence>
<evidence type="ECO:0000256" key="8">
    <source>
        <dbReference type="ARBA" id="ARBA00022832"/>
    </source>
</evidence>
<dbReference type="PROSITE" id="PS50292">
    <property type="entry name" value="PEROXIDASE_3"/>
    <property type="match status" value="1"/>
</dbReference>
<keyword evidence="6" id="KW-0925">Oxylipin biosynthesis</keyword>
<dbReference type="GO" id="GO:0006952">
    <property type="term" value="P:defense response"/>
    <property type="evidence" value="ECO:0007669"/>
    <property type="project" value="UniProtKB-KW"/>
</dbReference>
<dbReference type="InterPro" id="IPR034815">
    <property type="entry name" value="A_dioxygenase"/>
</dbReference>
<evidence type="ECO:0000313" key="15">
    <source>
        <dbReference type="Proteomes" id="UP000318483"/>
    </source>
</evidence>
<dbReference type="InterPro" id="IPR050783">
    <property type="entry name" value="Oxylipin_biosynth_metab"/>
</dbReference>
<proteinExistence type="predicted"/>
<dbReference type="GO" id="GO:0006633">
    <property type="term" value="P:fatty acid biosynthetic process"/>
    <property type="evidence" value="ECO:0007669"/>
    <property type="project" value="UniProtKB-KW"/>
</dbReference>
<dbReference type="GO" id="GO:0006979">
    <property type="term" value="P:response to oxidative stress"/>
    <property type="evidence" value="ECO:0007669"/>
    <property type="project" value="InterPro"/>
</dbReference>
<name>A0A5B8J1D7_9RHOB</name>
<keyword evidence="11" id="KW-0408">Iron</keyword>
<keyword evidence="14" id="KW-0614">Plasmid</keyword>
<evidence type="ECO:0000256" key="12">
    <source>
        <dbReference type="ARBA" id="ARBA00023098"/>
    </source>
</evidence>
<evidence type="ECO:0000256" key="3">
    <source>
        <dbReference type="ARBA" id="ARBA00022559"/>
    </source>
</evidence>
<keyword evidence="4" id="KW-0349">Heme</keyword>
<comment type="cofactor">
    <cofactor evidence="1">
        <name>Ca(2+)</name>
        <dbReference type="ChEBI" id="CHEBI:29108"/>
    </cofactor>
</comment>
<evidence type="ECO:0000256" key="10">
    <source>
        <dbReference type="ARBA" id="ARBA00023002"/>
    </source>
</evidence>
<keyword evidence="8" id="KW-0276">Fatty acid metabolism</keyword>
<dbReference type="InterPro" id="IPR010255">
    <property type="entry name" value="Haem_peroxidase_sf"/>
</dbReference>
<protein>
    <submittedName>
        <fullName evidence="14">Peroxidase</fullName>
    </submittedName>
</protein>
<dbReference type="PANTHER" id="PTHR11903">
    <property type="entry name" value="PROSTAGLANDIN G/H SYNTHASE"/>
    <property type="match status" value="1"/>
</dbReference>
<dbReference type="GO" id="GO:0004601">
    <property type="term" value="F:peroxidase activity"/>
    <property type="evidence" value="ECO:0007669"/>
    <property type="project" value="UniProtKB-KW"/>
</dbReference>
<dbReference type="Gene3D" id="1.10.640.10">
    <property type="entry name" value="Haem peroxidase domain superfamily, animal type"/>
    <property type="match status" value="1"/>
</dbReference>
<sequence>MAEEVLDKILGWVARRTDRLATWHKFPFPVALGIVLGHRVNLRNGNLSDTETAPPALEKCDDPGLPEGFDHREFRTPDGSFNDLDQPWMGRAGQRFGRNVPLIDGFCEAEDRLMSPSPRLVSNKLMARREFIPVPHLNLLAAAWIQFMVHDWLGHGANDKTKVREIPLPEGDDWPGRKMTVLATSPKDNVSPADDGRPDTFCNIETHWWDGSQLYGSSWSLMERLRTTPDGKRLDDGTLYLDNNGLLPLDDRLQDKRPGQELSGVNGNWWAGLSVLHTLFAREHNAIAARLRAEYPYRDGEWVFQKARLVNAALMAKIHTVEWTPALMDSPVGRMAMRGNFWGLTGERLTRAFGRISNSEVIGGIPGSQKDHHDVPYAMTEEFTSVYRLHCLLPDDFTFRSADDDGMRLETDLNGVAFGNARKLYDQLSFNDVLYSLATEHPGAMCLHNFPELLRRIDKNPEDGIFLDLAAVDVFRDRERGVPRYADFRRLIGCRPPKTFADITDNKDDQKLLEEVYGTVDRVDLLIGCLAEAGSARNWPPRFGFSDTAFRIFIVMASRRLKSDRFFTDDFTPEIYTKVGFDWVQNNGFFDVLARHAPGLAGHFSDVRNPFFPWARGA</sequence>
<evidence type="ECO:0000256" key="11">
    <source>
        <dbReference type="ARBA" id="ARBA00023004"/>
    </source>
</evidence>
<dbReference type="SUPFAM" id="SSF48113">
    <property type="entry name" value="Heme-dependent peroxidases"/>
    <property type="match status" value="1"/>
</dbReference>
<keyword evidence="5" id="KW-0479">Metal-binding</keyword>
<dbReference type="OrthoDB" id="9765610at2"/>
<dbReference type="InterPro" id="IPR019791">
    <property type="entry name" value="Haem_peroxidase_animal"/>
</dbReference>
<evidence type="ECO:0000256" key="7">
    <source>
        <dbReference type="ARBA" id="ARBA00022821"/>
    </source>
</evidence>
<dbReference type="InterPro" id="IPR037120">
    <property type="entry name" value="Haem_peroxidase_sf_animal"/>
</dbReference>
<dbReference type="AlphaFoldDB" id="A0A5B8J1D7"/>
<dbReference type="GO" id="GO:0016702">
    <property type="term" value="F:oxidoreductase activity, acting on single donors with incorporation of molecular oxygen, incorporation of two atoms of oxygen"/>
    <property type="evidence" value="ECO:0007669"/>
    <property type="project" value="TreeGrafter"/>
</dbReference>
<keyword evidence="7" id="KW-0611">Plant defense</keyword>
<dbReference type="KEGG" id="lit:FPZ52_18140"/>
<dbReference type="RefSeq" id="WP_146367007.1">
    <property type="nucleotide sequence ID" value="NZ_CP042265.1"/>
</dbReference>
<gene>
    <name evidence="14" type="ORF">FPZ52_18140</name>
</gene>
<dbReference type="GO" id="GO:0046872">
    <property type="term" value="F:metal ion binding"/>
    <property type="evidence" value="ECO:0007669"/>
    <property type="project" value="UniProtKB-KW"/>
</dbReference>
<reference evidence="14 15" key="1">
    <citation type="submission" date="2019-07" db="EMBL/GenBank/DDBJ databases">
        <title>Litoreibacter alkalisoli sp. nov., isolated from saline-alkaline soil.</title>
        <authorList>
            <person name="Wang S."/>
            <person name="Xu L."/>
            <person name="Xing Y.-T."/>
            <person name="Sun J.-Q."/>
        </authorList>
    </citation>
    <scope>NUCLEOTIDE SEQUENCE [LARGE SCALE GENOMIC DNA]</scope>
    <source>
        <strain evidence="14 15">LN3S51</strain>
        <plasmid evidence="14 15">unnamed4</plasmid>
    </source>
</reference>
<organism evidence="14 15">
    <name type="scientific">Qingshengfaniella alkalisoli</name>
    <dbReference type="NCBI Taxonomy" id="2599296"/>
    <lineage>
        <taxon>Bacteria</taxon>
        <taxon>Pseudomonadati</taxon>
        <taxon>Pseudomonadota</taxon>
        <taxon>Alphaproteobacteria</taxon>
        <taxon>Rhodobacterales</taxon>
        <taxon>Paracoccaceae</taxon>
        <taxon>Qingshengfaniella</taxon>
    </lineage>
</organism>
<evidence type="ECO:0000256" key="13">
    <source>
        <dbReference type="ARBA" id="ARBA00023160"/>
    </source>
</evidence>
<evidence type="ECO:0000256" key="4">
    <source>
        <dbReference type="ARBA" id="ARBA00022617"/>
    </source>
</evidence>
<dbReference type="PRINTS" id="PR00457">
    <property type="entry name" value="ANPEROXIDASE"/>
</dbReference>
<dbReference type="PANTHER" id="PTHR11903:SF11">
    <property type="entry name" value="ALPHA-DIOXYGENASE 1"/>
    <property type="match status" value="1"/>
</dbReference>
<keyword evidence="10" id="KW-0560">Oxidoreductase</keyword>
<keyword evidence="15" id="KW-1185">Reference proteome</keyword>
<dbReference type="CDD" id="cd09818">
    <property type="entry name" value="PIOX_like"/>
    <property type="match status" value="1"/>
</dbReference>
<evidence type="ECO:0000256" key="2">
    <source>
        <dbReference type="ARBA" id="ARBA00022516"/>
    </source>
</evidence>
<evidence type="ECO:0000256" key="1">
    <source>
        <dbReference type="ARBA" id="ARBA00001913"/>
    </source>
</evidence>
<evidence type="ECO:0000256" key="6">
    <source>
        <dbReference type="ARBA" id="ARBA00022767"/>
    </source>
</evidence>
<dbReference type="EMBL" id="CP042265">
    <property type="protein sequence ID" value="QDY71593.1"/>
    <property type="molecule type" value="Genomic_DNA"/>
</dbReference>
<geneLocation type="plasmid" evidence="14 15">
    <name>unnamed4</name>
</geneLocation>
<evidence type="ECO:0000313" key="14">
    <source>
        <dbReference type="EMBL" id="QDY71593.1"/>
    </source>
</evidence>
<keyword evidence="13" id="KW-0275">Fatty acid biosynthesis</keyword>
<dbReference type="Proteomes" id="UP000318483">
    <property type="component" value="Plasmid unnamed4"/>
</dbReference>
<dbReference type="GO" id="GO:0031408">
    <property type="term" value="P:oxylipin biosynthetic process"/>
    <property type="evidence" value="ECO:0007669"/>
    <property type="project" value="UniProtKB-KW"/>
</dbReference>
<accession>A0A5B8J1D7</accession>
<dbReference type="Pfam" id="PF03098">
    <property type="entry name" value="An_peroxidase"/>
    <property type="match status" value="1"/>
</dbReference>
<keyword evidence="12" id="KW-0443">Lipid metabolism</keyword>
<keyword evidence="9" id="KW-0223">Dioxygenase</keyword>